<feature type="transmembrane region" description="Helical" evidence="7">
    <location>
        <begin position="159"/>
        <end position="187"/>
    </location>
</feature>
<feature type="transmembrane region" description="Helical" evidence="7">
    <location>
        <begin position="6"/>
        <end position="25"/>
    </location>
</feature>
<evidence type="ECO:0000256" key="1">
    <source>
        <dbReference type="ARBA" id="ARBA00004141"/>
    </source>
</evidence>
<feature type="transmembrane region" description="Helical" evidence="7">
    <location>
        <begin position="126"/>
        <end position="147"/>
    </location>
</feature>
<dbReference type="GO" id="GO:0055085">
    <property type="term" value="P:transmembrane transport"/>
    <property type="evidence" value="ECO:0007669"/>
    <property type="project" value="InterPro"/>
</dbReference>
<feature type="transmembrane region" description="Helical" evidence="7">
    <location>
        <begin position="32"/>
        <end position="53"/>
    </location>
</feature>
<evidence type="ECO:0000256" key="6">
    <source>
        <dbReference type="RuleBase" id="RU003943"/>
    </source>
</evidence>
<evidence type="ECO:0000313" key="8">
    <source>
        <dbReference type="EMBL" id="TGN39254.1"/>
    </source>
</evidence>
<keyword evidence="6" id="KW-0813">Transport</keyword>
<proteinExistence type="inferred from homology"/>
<evidence type="ECO:0000313" key="9">
    <source>
        <dbReference type="Proteomes" id="UP000298325"/>
    </source>
</evidence>
<name>A0A4Z1CG92_9GAMM</name>
<keyword evidence="4 7" id="KW-1133">Transmembrane helix</keyword>
<dbReference type="InterPro" id="IPR001626">
    <property type="entry name" value="ABC_TroCD"/>
</dbReference>
<dbReference type="EMBL" id="SRPF01000003">
    <property type="protein sequence ID" value="TGN39254.1"/>
    <property type="molecule type" value="Genomic_DNA"/>
</dbReference>
<dbReference type="SUPFAM" id="SSF81345">
    <property type="entry name" value="ABC transporter involved in vitamin B12 uptake, BtuC"/>
    <property type="match status" value="1"/>
</dbReference>
<organism evidence="8 9">
    <name type="scientific">Marinobacter confluentis</name>
    <dbReference type="NCBI Taxonomy" id="1697557"/>
    <lineage>
        <taxon>Bacteria</taxon>
        <taxon>Pseudomonadati</taxon>
        <taxon>Pseudomonadota</taxon>
        <taxon>Gammaproteobacteria</taxon>
        <taxon>Pseudomonadales</taxon>
        <taxon>Marinobacteraceae</taxon>
        <taxon>Marinobacter</taxon>
    </lineage>
</organism>
<comment type="similarity">
    <text evidence="2 6">Belongs to the ABC-3 integral membrane protein family.</text>
</comment>
<gene>
    <name evidence="8" type="ORF">E5Q11_11425</name>
</gene>
<dbReference type="RefSeq" id="WP_135803563.1">
    <property type="nucleotide sequence ID" value="NZ_SRPF01000003.1"/>
</dbReference>
<evidence type="ECO:0000256" key="2">
    <source>
        <dbReference type="ARBA" id="ARBA00008034"/>
    </source>
</evidence>
<dbReference type="InterPro" id="IPR037294">
    <property type="entry name" value="ABC_BtuC-like"/>
</dbReference>
<feature type="transmembrane region" description="Helical" evidence="7">
    <location>
        <begin position="224"/>
        <end position="243"/>
    </location>
</feature>
<protein>
    <submittedName>
        <fullName evidence="8">ABC transporter</fullName>
    </submittedName>
</protein>
<evidence type="ECO:0000256" key="4">
    <source>
        <dbReference type="ARBA" id="ARBA00022989"/>
    </source>
</evidence>
<sequence length="252" mass="26584">MVDWFWLLTPLAASLMMALCLVPLGHRVLARGVVFADLAIAQWAALGTLTGSSLMPNHIIAGLPISGLLFALLAVGLVSLILKLVPDYREAMIGTLYVLGASLATLTVSNDPHGAQQLARTLNGDLLWVTGQSLIPLAIITLAVLLWQTLGTTRIRSTLFLPLFAVAVTLTVDMAGIYVVFATLIAAPLMLCHLLERSLLMAAGFCFTGHGLGLWLSANHDIPAGPAIVVTVIACCIAALLFANKATALRTP</sequence>
<keyword evidence="3 6" id="KW-0812">Transmembrane</keyword>
<dbReference type="PANTHER" id="PTHR30477:SF19">
    <property type="entry name" value="METAL ABC TRANSPORTER PERMEASE"/>
    <property type="match status" value="1"/>
</dbReference>
<dbReference type="AlphaFoldDB" id="A0A4Z1CG92"/>
<keyword evidence="9" id="KW-1185">Reference proteome</keyword>
<reference evidence="8 9" key="1">
    <citation type="submission" date="2019-04" db="EMBL/GenBank/DDBJ databases">
        <authorList>
            <person name="Park S."/>
            <person name="Yoon J.-H."/>
        </authorList>
    </citation>
    <scope>NUCLEOTIDE SEQUENCE [LARGE SCALE GENOMIC DNA]</scope>
    <source>
        <strain evidence="8 9">HJM-18</strain>
    </source>
</reference>
<feature type="transmembrane region" description="Helical" evidence="7">
    <location>
        <begin position="59"/>
        <end position="82"/>
    </location>
</feature>
<accession>A0A4Z1CG92</accession>
<dbReference type="GO" id="GO:0043190">
    <property type="term" value="C:ATP-binding cassette (ABC) transporter complex"/>
    <property type="evidence" value="ECO:0007669"/>
    <property type="project" value="InterPro"/>
</dbReference>
<comment type="caution">
    <text evidence="8">The sequence shown here is derived from an EMBL/GenBank/DDBJ whole genome shotgun (WGS) entry which is preliminary data.</text>
</comment>
<evidence type="ECO:0000256" key="5">
    <source>
        <dbReference type="ARBA" id="ARBA00023136"/>
    </source>
</evidence>
<dbReference type="Proteomes" id="UP000298325">
    <property type="component" value="Unassembled WGS sequence"/>
</dbReference>
<dbReference type="GO" id="GO:0010043">
    <property type="term" value="P:response to zinc ion"/>
    <property type="evidence" value="ECO:0007669"/>
    <property type="project" value="TreeGrafter"/>
</dbReference>
<dbReference type="PANTHER" id="PTHR30477">
    <property type="entry name" value="ABC-TRANSPORTER METAL-BINDING PROTEIN"/>
    <property type="match status" value="1"/>
</dbReference>
<dbReference type="Pfam" id="PF00950">
    <property type="entry name" value="ABC-3"/>
    <property type="match status" value="2"/>
</dbReference>
<comment type="subcellular location">
    <subcellularLocation>
        <location evidence="6">Cell membrane</location>
        <topology evidence="6">Multi-pass membrane protein</topology>
    </subcellularLocation>
    <subcellularLocation>
        <location evidence="1">Membrane</location>
        <topology evidence="1">Multi-pass membrane protein</topology>
    </subcellularLocation>
</comment>
<keyword evidence="5 7" id="KW-0472">Membrane</keyword>
<evidence type="ECO:0000256" key="3">
    <source>
        <dbReference type="ARBA" id="ARBA00022692"/>
    </source>
</evidence>
<evidence type="ECO:0000256" key="7">
    <source>
        <dbReference type="SAM" id="Phobius"/>
    </source>
</evidence>
<dbReference type="OrthoDB" id="14209at2"/>